<dbReference type="EMBL" id="JAJSOW010000100">
    <property type="protein sequence ID" value="KAI9185247.1"/>
    <property type="molecule type" value="Genomic_DNA"/>
</dbReference>
<dbReference type="PROSITE" id="PS00639">
    <property type="entry name" value="THIOL_PROTEASE_HIS"/>
    <property type="match status" value="1"/>
</dbReference>
<keyword evidence="8" id="KW-0325">Glycoprotein</keyword>
<protein>
    <submittedName>
        <fullName evidence="12">Uncharacterized protein</fullName>
    </submittedName>
</protein>
<keyword evidence="2" id="KW-0645">Protease</keyword>
<sequence length="358" mass="39609">MAASLSLSLFLLLSELISTALTSSMHAQPAESSEGTYDVLLMTAEQQFKSFKEKYDKTYPTKEEDDYRFGVFVSNLRKAKRNQLEDVNAIHGVTKFSDLTLSEFRSQYLSLYRQTQLPNSIPKAPILKTPVNPPDEFDWREHGAVTDVKDQGSCGSCWAFSAIASLEGANFLSNHSLLSLSEQQLMDCSHECTPDEEVCNSGCDGGHYTLAYDYLKKAGGVELEKDYPFTETTGSCQFDKTKIAASLQDYKIIEEDIDQYKANLVQYGPIAVGIDGDSMQSYMNGISCPPCTEEINHAVVLVGYGSDGHWIIKNSWGKDFGENGYYLLCKDGLICSENKSPIATVVTAAVSSHFSSYM</sequence>
<dbReference type="GO" id="GO:0008234">
    <property type="term" value="F:cysteine-type peptidase activity"/>
    <property type="evidence" value="ECO:0007669"/>
    <property type="project" value="UniProtKB-KW"/>
</dbReference>
<gene>
    <name evidence="12" type="ORF">LWI28_005601</name>
</gene>
<evidence type="ECO:0000256" key="1">
    <source>
        <dbReference type="ARBA" id="ARBA00008455"/>
    </source>
</evidence>
<dbReference type="InterPro" id="IPR000668">
    <property type="entry name" value="Peptidase_C1A_C"/>
</dbReference>
<dbReference type="Pfam" id="PF00112">
    <property type="entry name" value="Peptidase_C1"/>
    <property type="match status" value="1"/>
</dbReference>
<dbReference type="PROSITE" id="PS00139">
    <property type="entry name" value="THIOL_PROTEASE_CYS"/>
    <property type="match status" value="1"/>
</dbReference>
<dbReference type="GO" id="GO:0000323">
    <property type="term" value="C:lytic vacuole"/>
    <property type="evidence" value="ECO:0007669"/>
    <property type="project" value="UniProtKB-ARBA"/>
</dbReference>
<evidence type="ECO:0000256" key="4">
    <source>
        <dbReference type="ARBA" id="ARBA00022801"/>
    </source>
</evidence>
<dbReference type="InterPro" id="IPR038765">
    <property type="entry name" value="Papain-like_cys_pep_sf"/>
</dbReference>
<comment type="similarity">
    <text evidence="1">Belongs to the peptidase C1 family.</text>
</comment>
<feature type="signal peptide" evidence="9">
    <location>
        <begin position="1"/>
        <end position="22"/>
    </location>
</feature>
<evidence type="ECO:0000256" key="5">
    <source>
        <dbReference type="ARBA" id="ARBA00022807"/>
    </source>
</evidence>
<keyword evidence="7" id="KW-1015">Disulfide bond</keyword>
<dbReference type="PROSITE" id="PS00640">
    <property type="entry name" value="THIOL_PROTEASE_ASN"/>
    <property type="match status" value="1"/>
</dbReference>
<evidence type="ECO:0000259" key="10">
    <source>
        <dbReference type="SMART" id="SM00645"/>
    </source>
</evidence>
<feature type="domain" description="Peptidase C1A papain C-terminal" evidence="10">
    <location>
        <begin position="133"/>
        <end position="350"/>
    </location>
</feature>
<keyword evidence="4" id="KW-0378">Hydrolase</keyword>
<dbReference type="Proteomes" id="UP001064489">
    <property type="component" value="Chromosome 3"/>
</dbReference>
<feature type="chain" id="PRO_5041908562" evidence="9">
    <location>
        <begin position="23"/>
        <end position="358"/>
    </location>
</feature>
<keyword evidence="6" id="KW-0865">Zymogen</keyword>
<dbReference type="InterPro" id="IPR025661">
    <property type="entry name" value="Pept_asp_AS"/>
</dbReference>
<dbReference type="AlphaFoldDB" id="A0AAD5J4B1"/>
<accession>A0AAD5J4B1</accession>
<keyword evidence="13" id="KW-1185">Reference proteome</keyword>
<dbReference type="SUPFAM" id="SSF54001">
    <property type="entry name" value="Cysteine proteinases"/>
    <property type="match status" value="1"/>
</dbReference>
<evidence type="ECO:0000256" key="9">
    <source>
        <dbReference type="SAM" id="SignalP"/>
    </source>
</evidence>
<evidence type="ECO:0000256" key="3">
    <source>
        <dbReference type="ARBA" id="ARBA00022729"/>
    </source>
</evidence>
<dbReference type="InterPro" id="IPR000169">
    <property type="entry name" value="Pept_cys_AS"/>
</dbReference>
<dbReference type="FunFam" id="3.90.70.10:FF:000057">
    <property type="entry name" value="Cysteine protease RD19A"/>
    <property type="match status" value="1"/>
</dbReference>
<reference evidence="12" key="1">
    <citation type="journal article" date="2022" name="Plant J.">
        <title>Strategies of tolerance reflected in two North American maple genomes.</title>
        <authorList>
            <person name="McEvoy S.L."/>
            <person name="Sezen U.U."/>
            <person name="Trouern-Trend A."/>
            <person name="McMahon S.M."/>
            <person name="Schaberg P.G."/>
            <person name="Yang J."/>
            <person name="Wegrzyn J.L."/>
            <person name="Swenson N.G."/>
        </authorList>
    </citation>
    <scope>NUCLEOTIDE SEQUENCE</scope>
    <source>
        <strain evidence="12">91603</strain>
    </source>
</reference>
<reference evidence="12" key="2">
    <citation type="submission" date="2023-02" db="EMBL/GenBank/DDBJ databases">
        <authorList>
            <person name="Swenson N.G."/>
            <person name="Wegrzyn J.L."/>
            <person name="Mcevoy S.L."/>
        </authorList>
    </citation>
    <scope>NUCLEOTIDE SEQUENCE</scope>
    <source>
        <strain evidence="12">91603</strain>
        <tissue evidence="12">Leaf</tissue>
    </source>
</reference>
<comment type="caution">
    <text evidence="12">The sequence shown here is derived from an EMBL/GenBank/DDBJ whole genome shotgun (WGS) entry which is preliminary data.</text>
</comment>
<name>A0AAD5J4B1_ACENE</name>
<organism evidence="12 13">
    <name type="scientific">Acer negundo</name>
    <name type="common">Box elder</name>
    <dbReference type="NCBI Taxonomy" id="4023"/>
    <lineage>
        <taxon>Eukaryota</taxon>
        <taxon>Viridiplantae</taxon>
        <taxon>Streptophyta</taxon>
        <taxon>Embryophyta</taxon>
        <taxon>Tracheophyta</taxon>
        <taxon>Spermatophyta</taxon>
        <taxon>Magnoliopsida</taxon>
        <taxon>eudicotyledons</taxon>
        <taxon>Gunneridae</taxon>
        <taxon>Pentapetalae</taxon>
        <taxon>rosids</taxon>
        <taxon>malvids</taxon>
        <taxon>Sapindales</taxon>
        <taxon>Sapindaceae</taxon>
        <taxon>Hippocastanoideae</taxon>
        <taxon>Acereae</taxon>
        <taxon>Acer</taxon>
    </lineage>
</organism>
<dbReference type="InterPro" id="IPR039417">
    <property type="entry name" value="Peptidase_C1A_papain-like"/>
</dbReference>
<evidence type="ECO:0000256" key="7">
    <source>
        <dbReference type="ARBA" id="ARBA00023157"/>
    </source>
</evidence>
<dbReference type="SMART" id="SM00645">
    <property type="entry name" value="Pept_C1"/>
    <property type="match status" value="1"/>
</dbReference>
<dbReference type="PRINTS" id="PR00705">
    <property type="entry name" value="PAPAIN"/>
</dbReference>
<evidence type="ECO:0000256" key="6">
    <source>
        <dbReference type="ARBA" id="ARBA00023145"/>
    </source>
</evidence>
<evidence type="ECO:0000259" key="11">
    <source>
        <dbReference type="SMART" id="SM00848"/>
    </source>
</evidence>
<feature type="domain" description="Cathepsin propeptide inhibitor" evidence="11">
    <location>
        <begin position="48"/>
        <end position="104"/>
    </location>
</feature>
<evidence type="ECO:0000313" key="12">
    <source>
        <dbReference type="EMBL" id="KAI9185247.1"/>
    </source>
</evidence>
<dbReference type="InterPro" id="IPR013201">
    <property type="entry name" value="Prot_inhib_I29"/>
</dbReference>
<dbReference type="Pfam" id="PF08246">
    <property type="entry name" value="Inhibitor_I29"/>
    <property type="match status" value="1"/>
</dbReference>
<proteinExistence type="inferred from homology"/>
<dbReference type="GO" id="GO:0006508">
    <property type="term" value="P:proteolysis"/>
    <property type="evidence" value="ECO:0007669"/>
    <property type="project" value="UniProtKB-KW"/>
</dbReference>
<dbReference type="InterPro" id="IPR025660">
    <property type="entry name" value="Pept_his_AS"/>
</dbReference>
<dbReference type="Gene3D" id="3.90.70.10">
    <property type="entry name" value="Cysteine proteinases"/>
    <property type="match status" value="1"/>
</dbReference>
<dbReference type="PANTHER" id="PTHR12411">
    <property type="entry name" value="CYSTEINE PROTEASE FAMILY C1-RELATED"/>
    <property type="match status" value="1"/>
</dbReference>
<dbReference type="CDD" id="cd02248">
    <property type="entry name" value="Peptidase_C1A"/>
    <property type="match status" value="1"/>
</dbReference>
<keyword evidence="3 9" id="KW-0732">Signal</keyword>
<evidence type="ECO:0000313" key="13">
    <source>
        <dbReference type="Proteomes" id="UP001064489"/>
    </source>
</evidence>
<dbReference type="InterPro" id="IPR013128">
    <property type="entry name" value="Peptidase_C1A"/>
</dbReference>
<dbReference type="SMART" id="SM00848">
    <property type="entry name" value="Inhibitor_I29"/>
    <property type="match status" value="1"/>
</dbReference>
<keyword evidence="5" id="KW-0788">Thiol protease</keyword>
<evidence type="ECO:0000256" key="2">
    <source>
        <dbReference type="ARBA" id="ARBA00022670"/>
    </source>
</evidence>
<evidence type="ECO:0000256" key="8">
    <source>
        <dbReference type="ARBA" id="ARBA00023180"/>
    </source>
</evidence>